<dbReference type="InterPro" id="IPR037010">
    <property type="entry name" value="VitB12-dep_Met_synth_activ_sf"/>
</dbReference>
<name>A0ABV9JAQ7_9LACT</name>
<dbReference type="EMBL" id="JBHSGD010000001">
    <property type="protein sequence ID" value="MFC4651506.1"/>
    <property type="molecule type" value="Genomic_DNA"/>
</dbReference>
<reference evidence="2" key="1">
    <citation type="journal article" date="2019" name="Int. J. Syst. Evol. Microbiol.">
        <title>The Global Catalogue of Microorganisms (GCM) 10K type strain sequencing project: providing services to taxonomists for standard genome sequencing and annotation.</title>
        <authorList>
            <consortium name="The Broad Institute Genomics Platform"/>
            <consortium name="The Broad Institute Genome Sequencing Center for Infectious Disease"/>
            <person name="Wu L."/>
            <person name="Ma J."/>
        </authorList>
    </citation>
    <scope>NUCLEOTIDE SEQUENCE [LARGE SCALE GENOMIC DNA]</scope>
    <source>
        <strain evidence="2">CCUG 63287</strain>
    </source>
</reference>
<dbReference type="RefSeq" id="WP_213534300.1">
    <property type="nucleotide sequence ID" value="NZ_BOVQ01000003.1"/>
</dbReference>
<dbReference type="SUPFAM" id="SSF56507">
    <property type="entry name" value="Methionine synthase activation domain-like"/>
    <property type="match status" value="1"/>
</dbReference>
<protein>
    <submittedName>
        <fullName evidence="1">Vitamin B12 dependent-methionine synthase activation domain-containing protein</fullName>
    </submittedName>
</protein>
<organism evidence="1 2">
    <name type="scientific">Lactococcus nasutitermitis</name>
    <dbReference type="NCBI Taxonomy" id="1652957"/>
    <lineage>
        <taxon>Bacteria</taxon>
        <taxon>Bacillati</taxon>
        <taxon>Bacillota</taxon>
        <taxon>Bacilli</taxon>
        <taxon>Lactobacillales</taxon>
        <taxon>Streptococcaceae</taxon>
        <taxon>Lactococcus</taxon>
    </lineage>
</organism>
<evidence type="ECO:0000313" key="2">
    <source>
        <dbReference type="Proteomes" id="UP001595987"/>
    </source>
</evidence>
<sequence length="227" mass="25728">MQYLPLDKAEVLRYLGYRHKQELTAEISQLIDDLMIEVQEKSNAVYLFRNFPIELNPEKTEVKVVGTELILTGKNIYHHLKNAQSVVLLVGSLGIAIERVIRLYEVSELTKARILDSCCVEYIEKVLDLAEVEIAATFPDYTLNRRFSPGYGDLPLVPTQRDFLNTMNASKELGITLTTTNLMIPRKSVTAIIGLFENPEQAKPKRKVADDLTLEMAKNGRFNIKAT</sequence>
<proteinExistence type="predicted"/>
<comment type="caution">
    <text evidence="1">The sequence shown here is derived from an EMBL/GenBank/DDBJ whole genome shotgun (WGS) entry which is preliminary data.</text>
</comment>
<dbReference type="Proteomes" id="UP001595987">
    <property type="component" value="Unassembled WGS sequence"/>
</dbReference>
<evidence type="ECO:0000313" key="1">
    <source>
        <dbReference type="EMBL" id="MFC4651506.1"/>
    </source>
</evidence>
<gene>
    <name evidence="1" type="ORF">ACFO26_01100</name>
</gene>
<dbReference type="Gene3D" id="3.40.109.40">
    <property type="match status" value="1"/>
</dbReference>
<keyword evidence="2" id="KW-1185">Reference proteome</keyword>
<accession>A0ABV9JAQ7</accession>